<protein>
    <recommendedName>
        <fullName evidence="2">Bacterial type II secretion system protein E domain-containing protein</fullName>
    </recommendedName>
</protein>
<reference evidence="3 4" key="1">
    <citation type="journal article" date="2019" name="Front. Microbiol.">
        <title>Thermoanaerosceptrum fracticalcis gen. nov. sp. nov., a Novel Fumarate-Fermenting Microorganism From a Deep Fractured Carbonate Aquifer of the US Great Basin.</title>
        <authorList>
            <person name="Hamilton-Brehm S.D."/>
            <person name="Stewart L.E."/>
            <person name="Zavarin M."/>
            <person name="Caldwell M."/>
            <person name="Lawson P.A."/>
            <person name="Onstott T.C."/>
            <person name="Grzymski J."/>
            <person name="Neveux I."/>
            <person name="Lollar B.S."/>
            <person name="Russell C.E."/>
            <person name="Moser D.P."/>
        </authorList>
    </citation>
    <scope>NUCLEOTIDE SEQUENCE [LARGE SCALE GENOMIC DNA]</scope>
    <source>
        <strain evidence="3 4">DRI-13</strain>
    </source>
</reference>
<dbReference type="EMBL" id="CP045798">
    <property type="protein sequence ID" value="QNB45393.1"/>
    <property type="molecule type" value="Genomic_DNA"/>
</dbReference>
<dbReference type="KEGG" id="tfr:BR63_03130"/>
<dbReference type="SUPFAM" id="SSF52540">
    <property type="entry name" value="P-loop containing nucleoside triphosphate hydrolases"/>
    <property type="match status" value="1"/>
</dbReference>
<name>A0A7G6DZY9_THEFR</name>
<organism evidence="3 4">
    <name type="scientific">Thermanaerosceptrum fracticalcis</name>
    <dbReference type="NCBI Taxonomy" id="1712410"/>
    <lineage>
        <taxon>Bacteria</taxon>
        <taxon>Bacillati</taxon>
        <taxon>Bacillota</taxon>
        <taxon>Clostridia</taxon>
        <taxon>Eubacteriales</taxon>
        <taxon>Peptococcaceae</taxon>
        <taxon>Thermanaerosceptrum</taxon>
    </lineage>
</organism>
<dbReference type="InterPro" id="IPR001482">
    <property type="entry name" value="T2SS/T4SS_dom"/>
</dbReference>
<keyword evidence="4" id="KW-1185">Reference proteome</keyword>
<evidence type="ECO:0000313" key="3">
    <source>
        <dbReference type="EMBL" id="QNB45393.1"/>
    </source>
</evidence>
<dbReference type="Gene3D" id="3.40.50.300">
    <property type="entry name" value="P-loop containing nucleotide triphosphate hydrolases"/>
    <property type="match status" value="1"/>
</dbReference>
<evidence type="ECO:0000313" key="4">
    <source>
        <dbReference type="Proteomes" id="UP000515847"/>
    </source>
</evidence>
<evidence type="ECO:0000256" key="1">
    <source>
        <dbReference type="ARBA" id="ARBA00006611"/>
    </source>
</evidence>
<dbReference type="Pfam" id="PF00437">
    <property type="entry name" value="T2SSE"/>
    <property type="match status" value="1"/>
</dbReference>
<dbReference type="Proteomes" id="UP000515847">
    <property type="component" value="Chromosome"/>
</dbReference>
<dbReference type="InterPro" id="IPR027417">
    <property type="entry name" value="P-loop_NTPase"/>
</dbReference>
<feature type="domain" description="Bacterial type II secretion system protein E" evidence="2">
    <location>
        <begin position="106"/>
        <end position="358"/>
    </location>
</feature>
<gene>
    <name evidence="3" type="ORF">BR63_03130</name>
</gene>
<comment type="similarity">
    <text evidence="1">Belongs to the GSP E family.</text>
</comment>
<accession>A0A7G6DZY9</accession>
<dbReference type="InterPro" id="IPR050921">
    <property type="entry name" value="T4SS_GSP_E_ATPase"/>
</dbReference>
<sequence length="463" mass="52831">MTKLLDMLVKLFKSETPTEEQNEQVKRPEKLTIEEAKAHVQEQIFKSEKNREETQGIFKDAMAGDRNAYFKALGIIKDMLADIKLDDNISCEEAAEIIYSQTWGLDVVEKYYRDKEIDEIRVNSPDNIYVVRRGKSERIKESFENEEKVETVIKRMIIDDVGISLDRSSPRIESVRKDGSRLTATCYPVSKTWTFVLRKHNTFEMTVENLIKHKTLDEKTWEILKLLVRGRVNILFSGNVGSGKTSLMRKLIEQTDPALRILVIGKDLELKLLEHYPHKDIIELEEHAYLGASMKELFETALRESPDCIIIEEFRGAGEAVEAIRACTRGHYGSMASAHFNNAEEAVEGTAMMMLEEGLSLPLELAKLRVARAFNVVVQMYGDAITGIKKLISITEIYVDENNNINYIPLVEWVPSCEEYMGEGKWVFRSNPSPKLITHISRTAPREEIEKAGWDTGCITCGL</sequence>
<dbReference type="OrthoDB" id="9810761at2"/>
<dbReference type="PANTHER" id="PTHR30486">
    <property type="entry name" value="TWITCHING MOTILITY PROTEIN PILT"/>
    <property type="match status" value="1"/>
</dbReference>
<dbReference type="AlphaFoldDB" id="A0A7G6DZY9"/>
<evidence type="ECO:0000259" key="2">
    <source>
        <dbReference type="Pfam" id="PF00437"/>
    </source>
</evidence>
<dbReference type="RefSeq" id="WP_034426020.1">
    <property type="nucleotide sequence ID" value="NZ_CP045798.1"/>
</dbReference>
<dbReference type="PANTHER" id="PTHR30486:SF6">
    <property type="entry name" value="TYPE IV PILUS RETRACTATION ATPASE PILT"/>
    <property type="match status" value="1"/>
</dbReference>
<dbReference type="GO" id="GO:0016887">
    <property type="term" value="F:ATP hydrolysis activity"/>
    <property type="evidence" value="ECO:0007669"/>
    <property type="project" value="InterPro"/>
</dbReference>
<proteinExistence type="inferred from homology"/>
<dbReference type="Gene3D" id="3.30.450.380">
    <property type="match status" value="1"/>
</dbReference>